<evidence type="ECO:0000313" key="2">
    <source>
        <dbReference type="EMBL" id="MCZ0688411.1"/>
    </source>
</evidence>
<evidence type="ECO:0000313" key="4">
    <source>
        <dbReference type="Proteomes" id="UP000235093"/>
    </source>
</evidence>
<feature type="transmembrane region" description="Helical" evidence="1">
    <location>
        <begin position="20"/>
        <end position="38"/>
    </location>
</feature>
<keyword evidence="1" id="KW-0812">Transmembrane</keyword>
<dbReference type="EMBL" id="JAPRBD010000001">
    <property type="protein sequence ID" value="MCZ0688411.1"/>
    <property type="molecule type" value="Genomic_DNA"/>
</dbReference>
<organism evidence="3 4">
    <name type="scientific">Mediterraneibacter gnavus</name>
    <name type="common">Ruminococcus gnavus</name>
    <dbReference type="NCBI Taxonomy" id="33038"/>
    <lineage>
        <taxon>Bacteria</taxon>
        <taxon>Bacillati</taxon>
        <taxon>Bacillota</taxon>
        <taxon>Clostridia</taxon>
        <taxon>Lachnospirales</taxon>
        <taxon>Lachnospiraceae</taxon>
        <taxon>Mediterraneibacter</taxon>
    </lineage>
</organism>
<dbReference type="Proteomes" id="UP000235093">
    <property type="component" value="Unassembled WGS sequence"/>
</dbReference>
<evidence type="ECO:0000313" key="3">
    <source>
        <dbReference type="EMBL" id="PLT69629.1"/>
    </source>
</evidence>
<dbReference type="AlphaFoldDB" id="A0A2N5P3C7"/>
<evidence type="ECO:0000256" key="1">
    <source>
        <dbReference type="SAM" id="Phobius"/>
    </source>
</evidence>
<proteinExistence type="predicted"/>
<dbReference type="PROSITE" id="PS51257">
    <property type="entry name" value="PROKAR_LIPOPROTEIN"/>
    <property type="match status" value="1"/>
</dbReference>
<dbReference type="RefSeq" id="WP_101884372.1">
    <property type="nucleotide sequence ID" value="NZ_CP176629.1"/>
</dbReference>
<keyword evidence="1" id="KW-1133">Transmembrane helix</keyword>
<sequence>MKDRQQKYLLEHYNNPDTYYAATFGFAAFFILSCFFKYRYYKLYAIKRETWKGGQVENKTVKKVYEVEEIQNILGISRSAAYELIRETYKMQHPFKVLKIGNLYRVPKVPFDNWLNGETE</sequence>
<name>A0A2N5P3C7_MEDGN</name>
<accession>A0A2N5P3C7</accession>
<reference evidence="3 4" key="1">
    <citation type="journal article" date="2017" name="Genome Med.">
        <title>A novel Ruminococcus gnavus clade enriched in inflammatory bowel disease patients.</title>
        <authorList>
            <person name="Hall A.B."/>
            <person name="Yassour M."/>
            <person name="Sauk J."/>
            <person name="Garner A."/>
            <person name="Jiang X."/>
            <person name="Arthur T."/>
            <person name="Lagoudas G.K."/>
            <person name="Vatanen T."/>
            <person name="Fornelos N."/>
            <person name="Wilson R."/>
            <person name="Bertha M."/>
            <person name="Cohen M."/>
            <person name="Garber J."/>
            <person name="Khalili H."/>
            <person name="Gevers D."/>
            <person name="Ananthakrishnan A.N."/>
            <person name="Kugathasan S."/>
            <person name="Lander E.S."/>
            <person name="Blainey P."/>
            <person name="Vlamakis H."/>
            <person name="Xavier R.J."/>
            <person name="Huttenhower C."/>
        </authorList>
    </citation>
    <scope>NUCLEOTIDE SEQUENCE [LARGE SCALE GENOMIC DNA]</scope>
    <source>
        <strain evidence="3 4">RJX1125</strain>
    </source>
</reference>
<dbReference type="Proteomes" id="UP001076974">
    <property type="component" value="Unassembled WGS sequence"/>
</dbReference>
<dbReference type="EMBL" id="NIHT01000052">
    <property type="protein sequence ID" value="PLT69629.1"/>
    <property type="molecule type" value="Genomic_DNA"/>
</dbReference>
<protein>
    <submittedName>
        <fullName evidence="2">Helix-turn-helix domain-containing protein</fullName>
    </submittedName>
</protein>
<keyword evidence="1" id="KW-0472">Membrane</keyword>
<gene>
    <name evidence="3" type="ORF">CDL23_15730</name>
    <name evidence="2" type="ORF">OZZ16_00515</name>
</gene>
<comment type="caution">
    <text evidence="3">The sequence shown here is derived from an EMBL/GenBank/DDBJ whole genome shotgun (WGS) entry which is preliminary data.</text>
</comment>
<reference evidence="2" key="2">
    <citation type="submission" date="2022-11" db="EMBL/GenBank/DDBJ databases">
        <title>Temperate bacteriophages infecting mucin-degrading bacterium Ruminococcus gnavus from the human gut.</title>
        <authorList>
            <person name="Buttimer C."/>
        </authorList>
    </citation>
    <scope>NUCLEOTIDE SEQUENCE</scope>
    <source>
        <strain evidence="2">CCUG 52279</strain>
    </source>
</reference>